<dbReference type="RefSeq" id="WP_203806265.1">
    <property type="nucleotide sequence ID" value="NZ_BAAAQE010000005.1"/>
</dbReference>
<comment type="caution">
    <text evidence="2">The sequence shown here is derived from an EMBL/GenBank/DDBJ whole genome shotgun (WGS) entry which is preliminary data.</text>
</comment>
<evidence type="ECO:0000313" key="3">
    <source>
        <dbReference type="Proteomes" id="UP000612282"/>
    </source>
</evidence>
<sequence>MDNRAEVSAFLKSRRGRITPDQAGVPSYGERRVPGLRRSEVAQLAGVSAEYYTRLERGNVGGVSESVLNALAGALQLDEIERAHLRHLARAAATPGSRVGRRAVVPSVRRSVLRLIEGMPGMPAYVSNNRLDVLATNALGRALMSDLYVDPASEENMARFTFLNPVARHFYLDYDRVARSTVGHFRAEAVKNPCDSGLSALIGELTARSDTFRVLWGAHDVLAFRDGSKRFRHPVVGEFTLDFEALPLPDDSGLQLAIYNAEPGSTAADALTLLARWAATTRSPADVPSVEG</sequence>
<dbReference type="EMBL" id="BOMG01000102">
    <property type="protein sequence ID" value="GID59824.1"/>
    <property type="molecule type" value="Genomic_DNA"/>
</dbReference>
<keyword evidence="3" id="KW-1185">Reference proteome</keyword>
<reference evidence="2 3" key="1">
    <citation type="submission" date="2021-01" db="EMBL/GenBank/DDBJ databases">
        <title>Whole genome shotgun sequence of Actinoplanes couchii NBRC 106145.</title>
        <authorList>
            <person name="Komaki H."/>
            <person name="Tamura T."/>
        </authorList>
    </citation>
    <scope>NUCLEOTIDE SEQUENCE [LARGE SCALE GENOMIC DNA]</scope>
    <source>
        <strain evidence="2 3">NBRC 106145</strain>
    </source>
</reference>
<gene>
    <name evidence="2" type="ORF">Aco03nite_082280</name>
</gene>
<accession>A0ABQ3XMU7</accession>
<dbReference type="SMART" id="SM00530">
    <property type="entry name" value="HTH_XRE"/>
    <property type="match status" value="1"/>
</dbReference>
<dbReference type="Proteomes" id="UP000612282">
    <property type="component" value="Unassembled WGS sequence"/>
</dbReference>
<protein>
    <submittedName>
        <fullName evidence="2">Transcriptional regulator</fullName>
    </submittedName>
</protein>
<dbReference type="InterPro" id="IPR041413">
    <property type="entry name" value="MLTR_LBD"/>
</dbReference>
<dbReference type="Pfam" id="PF17765">
    <property type="entry name" value="MLTR_LBD"/>
    <property type="match status" value="1"/>
</dbReference>
<dbReference type="InterPro" id="IPR010982">
    <property type="entry name" value="Lambda_DNA-bd_dom_sf"/>
</dbReference>
<dbReference type="Pfam" id="PF13560">
    <property type="entry name" value="HTH_31"/>
    <property type="match status" value="1"/>
</dbReference>
<evidence type="ECO:0000259" key="1">
    <source>
        <dbReference type="PROSITE" id="PS50943"/>
    </source>
</evidence>
<dbReference type="PROSITE" id="PS50943">
    <property type="entry name" value="HTH_CROC1"/>
    <property type="match status" value="1"/>
</dbReference>
<evidence type="ECO:0000313" key="2">
    <source>
        <dbReference type="EMBL" id="GID59824.1"/>
    </source>
</evidence>
<dbReference type="CDD" id="cd00093">
    <property type="entry name" value="HTH_XRE"/>
    <property type="match status" value="1"/>
</dbReference>
<dbReference type="InterPro" id="IPR001387">
    <property type="entry name" value="Cro/C1-type_HTH"/>
</dbReference>
<name>A0ABQ3XMU7_9ACTN</name>
<proteinExistence type="predicted"/>
<dbReference type="PANTHER" id="PTHR35010">
    <property type="entry name" value="BLL4672 PROTEIN-RELATED"/>
    <property type="match status" value="1"/>
</dbReference>
<dbReference type="Gene3D" id="1.10.260.40">
    <property type="entry name" value="lambda repressor-like DNA-binding domains"/>
    <property type="match status" value="1"/>
</dbReference>
<organism evidence="2 3">
    <name type="scientific">Actinoplanes couchii</name>
    <dbReference type="NCBI Taxonomy" id="403638"/>
    <lineage>
        <taxon>Bacteria</taxon>
        <taxon>Bacillati</taxon>
        <taxon>Actinomycetota</taxon>
        <taxon>Actinomycetes</taxon>
        <taxon>Micromonosporales</taxon>
        <taxon>Micromonosporaceae</taxon>
        <taxon>Actinoplanes</taxon>
    </lineage>
</organism>
<dbReference type="PANTHER" id="PTHR35010:SF2">
    <property type="entry name" value="BLL4672 PROTEIN"/>
    <property type="match status" value="1"/>
</dbReference>
<dbReference type="Gene3D" id="3.30.450.180">
    <property type="match status" value="1"/>
</dbReference>
<feature type="domain" description="HTH cro/C1-type" evidence="1">
    <location>
        <begin position="35"/>
        <end position="82"/>
    </location>
</feature>
<dbReference type="SUPFAM" id="SSF47413">
    <property type="entry name" value="lambda repressor-like DNA-binding domains"/>
    <property type="match status" value="1"/>
</dbReference>